<keyword evidence="6" id="KW-0067">ATP-binding</keyword>
<evidence type="ECO:0000256" key="2">
    <source>
        <dbReference type="ARBA" id="ARBA00022475"/>
    </source>
</evidence>
<keyword evidence="2" id="KW-1003">Cell membrane</keyword>
<dbReference type="GO" id="GO:0005524">
    <property type="term" value="F:ATP binding"/>
    <property type="evidence" value="ECO:0007669"/>
    <property type="project" value="UniProtKB-KW"/>
</dbReference>
<keyword evidence="7" id="KW-0630">Potassium</keyword>
<dbReference type="AlphaFoldDB" id="A0A6P2CJF1"/>
<keyword evidence="5" id="KW-0547">Nucleotide-binding</keyword>
<evidence type="ECO:0000256" key="9">
    <source>
        <dbReference type="ARBA" id="ARBA00023065"/>
    </source>
</evidence>
<gene>
    <name evidence="12" type="ORF">DW322_20640</name>
</gene>
<comment type="caution">
    <text evidence="12">The sequence shown here is derived from an EMBL/GenBank/DDBJ whole genome shotgun (WGS) entry which is preliminary data.</text>
</comment>
<dbReference type="Proteomes" id="UP000471120">
    <property type="component" value="Unassembled WGS sequence"/>
</dbReference>
<sequence>MILGALRQMRVAVVVLVAAVALLGFVYPAAVWALSRIDTHSAEGSALRDSSGCVVGSSLLGVDPQPAAGEPDPYFHTRVVGSVADGDPGTPGDPAAGLPTNQGPSSEVLAAFVAQRRTQIAEREGVTPAEVPADAVTGSGSGLDPHISPAYAALQVPRVARETGRTEDDVRGLVAQYTAPPQWGFLGAERVSVPELNVALGAAAPDCGS</sequence>
<dbReference type="PIRSF" id="PIRSF001296">
    <property type="entry name" value="K_ATPase_KdpC"/>
    <property type="match status" value="1"/>
</dbReference>
<accession>A0A6P2CJF1</accession>
<dbReference type="PANTHER" id="PTHR30042:SF2">
    <property type="entry name" value="POTASSIUM-TRANSPORTING ATPASE KDPC SUBUNIT"/>
    <property type="match status" value="1"/>
</dbReference>
<reference evidence="12 13" key="1">
    <citation type="submission" date="2018-07" db="EMBL/GenBank/DDBJ databases">
        <title>Genome sequence of Rhodococcus rhodnii ATCC 35071 from Rhodnius prolixus.</title>
        <authorList>
            <person name="Patel V."/>
            <person name="Vogel K.J."/>
        </authorList>
    </citation>
    <scope>NUCLEOTIDE SEQUENCE [LARGE SCALE GENOMIC DNA]</scope>
    <source>
        <strain evidence="12 13">ATCC 35071</strain>
    </source>
</reference>
<keyword evidence="3" id="KW-0633">Potassium transport</keyword>
<keyword evidence="10" id="KW-0472">Membrane</keyword>
<dbReference type="InterPro" id="IPR003820">
    <property type="entry name" value="KdpC"/>
</dbReference>
<protein>
    <submittedName>
        <fullName evidence="12">Potassium-transporting ATPase subunit C</fullName>
    </submittedName>
</protein>
<keyword evidence="8" id="KW-1133">Transmembrane helix</keyword>
<feature type="region of interest" description="Disordered" evidence="11">
    <location>
        <begin position="79"/>
        <end position="102"/>
    </location>
</feature>
<evidence type="ECO:0000256" key="8">
    <source>
        <dbReference type="ARBA" id="ARBA00022989"/>
    </source>
</evidence>
<evidence type="ECO:0000256" key="3">
    <source>
        <dbReference type="ARBA" id="ARBA00022538"/>
    </source>
</evidence>
<keyword evidence="4" id="KW-0812">Transmembrane</keyword>
<evidence type="ECO:0000256" key="5">
    <source>
        <dbReference type="ARBA" id="ARBA00022741"/>
    </source>
</evidence>
<evidence type="ECO:0000256" key="6">
    <source>
        <dbReference type="ARBA" id="ARBA00022840"/>
    </source>
</evidence>
<keyword evidence="9" id="KW-0406">Ion transport</keyword>
<name>A0A6P2CJF1_9NOCA</name>
<dbReference type="EMBL" id="QRCM01000001">
    <property type="protein sequence ID" value="TXG92947.1"/>
    <property type="molecule type" value="Genomic_DNA"/>
</dbReference>
<dbReference type="RefSeq" id="WP_010837583.1">
    <property type="nucleotide sequence ID" value="NZ_QRCM01000001.1"/>
</dbReference>
<evidence type="ECO:0000256" key="7">
    <source>
        <dbReference type="ARBA" id="ARBA00022958"/>
    </source>
</evidence>
<proteinExistence type="predicted"/>
<keyword evidence="1" id="KW-0813">Transport</keyword>
<organism evidence="12 13">
    <name type="scientific">Rhodococcus rhodnii</name>
    <dbReference type="NCBI Taxonomy" id="38312"/>
    <lineage>
        <taxon>Bacteria</taxon>
        <taxon>Bacillati</taxon>
        <taxon>Actinomycetota</taxon>
        <taxon>Actinomycetes</taxon>
        <taxon>Mycobacteriales</taxon>
        <taxon>Nocardiaceae</taxon>
        <taxon>Rhodococcus</taxon>
    </lineage>
</organism>
<dbReference type="PANTHER" id="PTHR30042">
    <property type="entry name" value="POTASSIUM-TRANSPORTING ATPASE C CHAIN"/>
    <property type="match status" value="1"/>
</dbReference>
<evidence type="ECO:0000256" key="4">
    <source>
        <dbReference type="ARBA" id="ARBA00022692"/>
    </source>
</evidence>
<evidence type="ECO:0000313" key="12">
    <source>
        <dbReference type="EMBL" id="TXG92947.1"/>
    </source>
</evidence>
<evidence type="ECO:0000256" key="11">
    <source>
        <dbReference type="SAM" id="MobiDB-lite"/>
    </source>
</evidence>
<dbReference type="Pfam" id="PF02669">
    <property type="entry name" value="KdpC"/>
    <property type="match status" value="1"/>
</dbReference>
<evidence type="ECO:0000256" key="10">
    <source>
        <dbReference type="ARBA" id="ARBA00023136"/>
    </source>
</evidence>
<dbReference type="GO" id="GO:0008556">
    <property type="term" value="F:P-type potassium transmembrane transporter activity"/>
    <property type="evidence" value="ECO:0007669"/>
    <property type="project" value="InterPro"/>
</dbReference>
<evidence type="ECO:0000256" key="1">
    <source>
        <dbReference type="ARBA" id="ARBA00022448"/>
    </source>
</evidence>
<feature type="compositionally biased region" description="Low complexity" evidence="11">
    <location>
        <begin position="84"/>
        <end position="97"/>
    </location>
</feature>
<dbReference type="GO" id="GO:0016020">
    <property type="term" value="C:membrane"/>
    <property type="evidence" value="ECO:0007669"/>
    <property type="project" value="InterPro"/>
</dbReference>
<evidence type="ECO:0000313" key="13">
    <source>
        <dbReference type="Proteomes" id="UP000471120"/>
    </source>
</evidence>